<accession>A0ABS1MB21</accession>
<name>A0ABS1MB21_9NOCA</name>
<dbReference type="RefSeq" id="WP_201951720.1">
    <property type="nucleotide sequence ID" value="NZ_JAERRJ010000010.1"/>
</dbReference>
<evidence type="ECO:0000313" key="3">
    <source>
        <dbReference type="Proteomes" id="UP000602198"/>
    </source>
</evidence>
<protein>
    <recommendedName>
        <fullName evidence="4">DUF222 domain-containing protein</fullName>
    </recommendedName>
</protein>
<dbReference type="Proteomes" id="UP000602198">
    <property type="component" value="Unassembled WGS sequence"/>
</dbReference>
<keyword evidence="3" id="KW-1185">Reference proteome</keyword>
<feature type="compositionally biased region" description="Basic and acidic residues" evidence="1">
    <location>
        <begin position="112"/>
        <end position="121"/>
    </location>
</feature>
<organism evidence="2 3">
    <name type="scientific">Nocardia acididurans</name>
    <dbReference type="NCBI Taxonomy" id="2802282"/>
    <lineage>
        <taxon>Bacteria</taxon>
        <taxon>Bacillati</taxon>
        <taxon>Actinomycetota</taxon>
        <taxon>Actinomycetes</taxon>
        <taxon>Mycobacteriales</taxon>
        <taxon>Nocardiaceae</taxon>
        <taxon>Nocardia</taxon>
    </lineage>
</organism>
<comment type="caution">
    <text evidence="2">The sequence shown here is derived from an EMBL/GenBank/DDBJ whole genome shotgun (WGS) entry which is preliminary data.</text>
</comment>
<gene>
    <name evidence="2" type="ORF">JK358_25545</name>
</gene>
<proteinExistence type="predicted"/>
<sequence length="213" mass="22241">MTSTHDHARTPHPDQNLGEFAEELKLLAEAVLERVEPVLRKTASDGRAEWDSCSWCPVCAAAAVVRGQHHDVVAAIAEHGTAIVTVLREALAGVPVEPVIPPDLDPESADYNPRHDHEEYTGRAGDSAGRTHDTSGRAGDSAGSDPGSAARDQDSGSDAAGDADETSGRSRFGRGPGTAKRPTGEKAGRASGQGSDKQSARPGYVPIHVTIKA</sequence>
<reference evidence="2 3" key="1">
    <citation type="submission" date="2021-01" db="EMBL/GenBank/DDBJ databases">
        <title>WGS of actinomycetes isolated from Thailand.</title>
        <authorList>
            <person name="Thawai C."/>
        </authorList>
    </citation>
    <scope>NUCLEOTIDE SEQUENCE [LARGE SCALE GENOMIC DNA]</scope>
    <source>
        <strain evidence="2 3">LPG 2</strain>
    </source>
</reference>
<feature type="region of interest" description="Disordered" evidence="1">
    <location>
        <begin position="97"/>
        <end position="213"/>
    </location>
</feature>
<dbReference type="EMBL" id="JAERRJ010000010">
    <property type="protein sequence ID" value="MBL1077771.1"/>
    <property type="molecule type" value="Genomic_DNA"/>
</dbReference>
<evidence type="ECO:0000313" key="2">
    <source>
        <dbReference type="EMBL" id="MBL1077771.1"/>
    </source>
</evidence>
<evidence type="ECO:0008006" key="4">
    <source>
        <dbReference type="Google" id="ProtNLM"/>
    </source>
</evidence>
<evidence type="ECO:0000256" key="1">
    <source>
        <dbReference type="SAM" id="MobiDB-lite"/>
    </source>
</evidence>